<dbReference type="Proteomes" id="UP000050996">
    <property type="component" value="Unassembled WGS sequence"/>
</dbReference>
<reference evidence="2 3" key="1">
    <citation type="submission" date="2015-09" db="EMBL/GenBank/DDBJ databases">
        <title>Genome sequencing project for genomic taxonomy and phylogenomics of Bacillus-like bacteria.</title>
        <authorList>
            <person name="Liu B."/>
            <person name="Wang J."/>
            <person name="Zhu Y."/>
            <person name="Liu G."/>
            <person name="Chen Q."/>
            <person name="Chen Z."/>
            <person name="Lan J."/>
            <person name="Che J."/>
            <person name="Ge C."/>
            <person name="Shi H."/>
            <person name="Pan Z."/>
            <person name="Liu X."/>
        </authorList>
    </citation>
    <scope>NUCLEOTIDE SEQUENCE [LARGE SCALE GENOMIC DNA]</scope>
    <source>
        <strain evidence="2 3">FJAT-18043</strain>
    </source>
</reference>
<dbReference type="Gene3D" id="1.20.120.450">
    <property type="entry name" value="dinb family like domain"/>
    <property type="match status" value="1"/>
</dbReference>
<evidence type="ECO:0000259" key="1">
    <source>
        <dbReference type="Pfam" id="PF12867"/>
    </source>
</evidence>
<dbReference type="InterPro" id="IPR024775">
    <property type="entry name" value="DinB-like"/>
</dbReference>
<dbReference type="EMBL" id="LJIX01000003">
    <property type="protein sequence ID" value="KQL27597.1"/>
    <property type="molecule type" value="Genomic_DNA"/>
</dbReference>
<accession>A0A0Q3TXG0</accession>
<name>A0A0Q3TXG0_9BACI</name>
<dbReference type="SUPFAM" id="SSF109854">
    <property type="entry name" value="DinB/YfiT-like putative metalloenzymes"/>
    <property type="match status" value="1"/>
</dbReference>
<sequence length="155" mass="17601">MSELLFKNMELTRGFFLKSIAGLNEEIVDVQPEGFNNTIKWHIGHVLTSAEQFMFGYPKKTTSIPANYMELFATGTKPSDWQGEVPSVSELTAQLKDQLMRMKEIPAERFSEKLPTPFLGQETFGEISNFSLFHESIHLGQIQAMKRVIEAAKTK</sequence>
<dbReference type="STRING" id="1637975.AN957_01295"/>
<comment type="caution">
    <text evidence="2">The sequence shown here is derived from an EMBL/GenBank/DDBJ whole genome shotgun (WGS) entry which is preliminary data.</text>
</comment>
<gene>
    <name evidence="2" type="ORF">AN957_01295</name>
</gene>
<dbReference type="AlphaFoldDB" id="A0A0Q3TXG0"/>
<evidence type="ECO:0000313" key="3">
    <source>
        <dbReference type="Proteomes" id="UP000050996"/>
    </source>
</evidence>
<dbReference type="RefSeq" id="WP_053478045.1">
    <property type="nucleotide sequence ID" value="NZ_CP041305.1"/>
</dbReference>
<organism evidence="2 3">
    <name type="scientific">Cytobacillus solani</name>
    <dbReference type="NCBI Taxonomy" id="1637975"/>
    <lineage>
        <taxon>Bacteria</taxon>
        <taxon>Bacillati</taxon>
        <taxon>Bacillota</taxon>
        <taxon>Bacilli</taxon>
        <taxon>Bacillales</taxon>
        <taxon>Bacillaceae</taxon>
        <taxon>Cytobacillus</taxon>
    </lineage>
</organism>
<dbReference type="InterPro" id="IPR034660">
    <property type="entry name" value="DinB/YfiT-like"/>
</dbReference>
<evidence type="ECO:0000313" key="2">
    <source>
        <dbReference type="EMBL" id="KQL27597.1"/>
    </source>
</evidence>
<keyword evidence="3" id="KW-1185">Reference proteome</keyword>
<proteinExistence type="predicted"/>
<protein>
    <submittedName>
        <fullName evidence="2">Formate dehydrogenase</fullName>
    </submittedName>
</protein>
<dbReference type="Pfam" id="PF12867">
    <property type="entry name" value="DinB_2"/>
    <property type="match status" value="1"/>
</dbReference>
<feature type="domain" description="DinB-like" evidence="1">
    <location>
        <begin position="10"/>
        <end position="142"/>
    </location>
</feature>
<dbReference type="PATRIC" id="fig|1637975.4.peg.5613"/>